<dbReference type="InterPro" id="IPR005181">
    <property type="entry name" value="SASA"/>
</dbReference>
<feature type="domain" description="Sialate O-acetylesterase" evidence="3">
    <location>
        <begin position="107"/>
        <end position="213"/>
    </location>
</feature>
<dbReference type="PANTHER" id="PTHR22901">
    <property type="entry name" value="SIALATE O-ACETYLESTERASE"/>
    <property type="match status" value="1"/>
</dbReference>
<name>A0ABW3HC86_9SPHN</name>
<dbReference type="InterPro" id="IPR039329">
    <property type="entry name" value="SIAE"/>
</dbReference>
<dbReference type="EMBL" id="JBHTJG010000012">
    <property type="protein sequence ID" value="MFD0948422.1"/>
    <property type="molecule type" value="Genomic_DNA"/>
</dbReference>
<dbReference type="InterPro" id="IPR013783">
    <property type="entry name" value="Ig-like_fold"/>
</dbReference>
<gene>
    <name evidence="4" type="ORF">ACFQ1E_18940</name>
</gene>
<feature type="signal peptide" evidence="2">
    <location>
        <begin position="1"/>
        <end position="20"/>
    </location>
</feature>
<evidence type="ECO:0000256" key="2">
    <source>
        <dbReference type="SAM" id="SignalP"/>
    </source>
</evidence>
<feature type="chain" id="PRO_5045143153" evidence="2">
    <location>
        <begin position="21"/>
        <end position="650"/>
    </location>
</feature>
<accession>A0ABW3HC86</accession>
<dbReference type="RefSeq" id="WP_264946250.1">
    <property type="nucleotide sequence ID" value="NZ_JAPDRA010000012.1"/>
</dbReference>
<reference evidence="5" key="1">
    <citation type="journal article" date="2019" name="Int. J. Syst. Evol. Microbiol.">
        <title>The Global Catalogue of Microorganisms (GCM) 10K type strain sequencing project: providing services to taxonomists for standard genome sequencing and annotation.</title>
        <authorList>
            <consortium name="The Broad Institute Genomics Platform"/>
            <consortium name="The Broad Institute Genome Sequencing Center for Infectious Disease"/>
            <person name="Wu L."/>
            <person name="Ma J."/>
        </authorList>
    </citation>
    <scope>NUCLEOTIDE SEQUENCE [LARGE SCALE GENOMIC DNA]</scope>
    <source>
        <strain evidence="5">CCUG 62982</strain>
    </source>
</reference>
<dbReference type="InterPro" id="IPR008979">
    <property type="entry name" value="Galactose-bd-like_sf"/>
</dbReference>
<sequence>MPKLIAGLIAAVLFATPAAAQPDAPLLASIFQDHAVLQRDRPIRLWGSKRPGETVTVTMNGIAVTASSDKSTAWSADLPALPAGGPYSLTVSGSSGRSQTMNDVLVGDVWLCSGQSNMEWPVSASIAGPAEVAAANDPQVRILSVQHDTAAAPQADFLRPVAWQPVTPQTIGDFSAVCWFLARELRKTEKVPFGLIDSSWGGTAINAWRPEATMAGDAALREPLRLLALQRSDPQAATAQWGRSWGEWWRGRSGDAPGTEPWQPNPPGEWRPVPSFSQWEGWGVPELAAYNGVVWYRTEINLTPAQAKQAATLELGVIDDLDMTFVNGTGVGSTASWDLTRSYPLARKLLRPGRNGIAVAAYDSWGGGGMWGAPEQFALRLADGTRIPLGDPARWRYRVTPGSNDLPHAPWESSAGLSSIYNAMIAPLGRYGLRGAAWYQGESDAGMAQGYAGRLAAMMSGWRAQLGDPALPFVIVQLPQWGARVTAPAESGFASIRDQQRRAVAADAHAALVVTIDIGDAEDLHPVNKQDVGTRAARAARAAAYGSAEPPSGPRVTAARRVDGNVAVSFADITGTLLAYSGAQVLGFELCGVQPGSCRFVPGRIAGAAVVLDTAGGPAYRVRFCWGDSPVCNLYDGSGLPAAPFELAVE</sequence>
<evidence type="ECO:0000313" key="4">
    <source>
        <dbReference type="EMBL" id="MFD0948422.1"/>
    </source>
</evidence>
<dbReference type="Pfam" id="PF03629">
    <property type="entry name" value="SASA"/>
    <property type="match status" value="2"/>
</dbReference>
<dbReference type="SUPFAM" id="SSF52266">
    <property type="entry name" value="SGNH hydrolase"/>
    <property type="match status" value="1"/>
</dbReference>
<evidence type="ECO:0000313" key="5">
    <source>
        <dbReference type="Proteomes" id="UP001596977"/>
    </source>
</evidence>
<dbReference type="PANTHER" id="PTHR22901:SF0">
    <property type="entry name" value="SIALATE O-ACETYLESTERASE"/>
    <property type="match status" value="1"/>
</dbReference>
<keyword evidence="5" id="KW-1185">Reference proteome</keyword>
<comment type="caution">
    <text evidence="4">The sequence shown here is derived from an EMBL/GenBank/DDBJ whole genome shotgun (WGS) entry which is preliminary data.</text>
</comment>
<dbReference type="Proteomes" id="UP001596977">
    <property type="component" value="Unassembled WGS sequence"/>
</dbReference>
<organism evidence="4 5">
    <name type="scientific">Sphingomonas canadensis</name>
    <dbReference type="NCBI Taxonomy" id="1219257"/>
    <lineage>
        <taxon>Bacteria</taxon>
        <taxon>Pseudomonadati</taxon>
        <taxon>Pseudomonadota</taxon>
        <taxon>Alphaproteobacteria</taxon>
        <taxon>Sphingomonadales</taxon>
        <taxon>Sphingomonadaceae</taxon>
        <taxon>Sphingomonas</taxon>
    </lineage>
</organism>
<dbReference type="InterPro" id="IPR036514">
    <property type="entry name" value="SGNH_hydro_sf"/>
</dbReference>
<keyword evidence="2" id="KW-0732">Signal</keyword>
<protein>
    <submittedName>
        <fullName evidence="4">Sialate O-acetylesterase</fullName>
    </submittedName>
</protein>
<dbReference type="Gene3D" id="2.60.40.10">
    <property type="entry name" value="Immunoglobulins"/>
    <property type="match status" value="1"/>
</dbReference>
<evidence type="ECO:0000256" key="1">
    <source>
        <dbReference type="ARBA" id="ARBA00022801"/>
    </source>
</evidence>
<proteinExistence type="predicted"/>
<keyword evidence="1" id="KW-0378">Hydrolase</keyword>
<feature type="domain" description="Sialate O-acetylesterase" evidence="3">
    <location>
        <begin position="418"/>
        <end position="525"/>
    </location>
</feature>
<dbReference type="SUPFAM" id="SSF49785">
    <property type="entry name" value="Galactose-binding domain-like"/>
    <property type="match status" value="1"/>
</dbReference>
<dbReference type="Gene3D" id="3.40.50.1110">
    <property type="entry name" value="SGNH hydrolase"/>
    <property type="match status" value="1"/>
</dbReference>
<dbReference type="Gene3D" id="2.60.120.260">
    <property type="entry name" value="Galactose-binding domain-like"/>
    <property type="match status" value="1"/>
</dbReference>
<evidence type="ECO:0000259" key="3">
    <source>
        <dbReference type="Pfam" id="PF03629"/>
    </source>
</evidence>